<evidence type="ECO:0000256" key="3">
    <source>
        <dbReference type="ARBA" id="ARBA00022884"/>
    </source>
</evidence>
<evidence type="ECO:0000256" key="7">
    <source>
        <dbReference type="PROSITE-ProRule" id="PRU00176"/>
    </source>
</evidence>
<organism evidence="10 11">
    <name type="scientific">Myriangium duriaei CBS 260.36</name>
    <dbReference type="NCBI Taxonomy" id="1168546"/>
    <lineage>
        <taxon>Eukaryota</taxon>
        <taxon>Fungi</taxon>
        <taxon>Dikarya</taxon>
        <taxon>Ascomycota</taxon>
        <taxon>Pezizomycotina</taxon>
        <taxon>Dothideomycetes</taxon>
        <taxon>Dothideomycetidae</taxon>
        <taxon>Myriangiales</taxon>
        <taxon>Myriangiaceae</taxon>
        <taxon>Myriangium</taxon>
    </lineage>
</organism>
<dbReference type="InterPro" id="IPR039119">
    <property type="entry name" value="ABT1/Esf2"/>
</dbReference>
<comment type="subcellular location">
    <subcellularLocation>
        <location evidence="1">Nucleus</location>
        <location evidence="1">Nucleolus</location>
    </subcellularLocation>
</comment>
<accession>A0A9P4IZ24</accession>
<dbReference type="Proteomes" id="UP000799439">
    <property type="component" value="Unassembled WGS sequence"/>
</dbReference>
<protein>
    <recommendedName>
        <fullName evidence="6">18S rRNA factor 2</fullName>
    </recommendedName>
</protein>
<feature type="compositionally biased region" description="Basic residues" evidence="8">
    <location>
        <begin position="33"/>
        <end position="43"/>
    </location>
</feature>
<evidence type="ECO:0000256" key="4">
    <source>
        <dbReference type="ARBA" id="ARBA00023242"/>
    </source>
</evidence>
<evidence type="ECO:0000256" key="2">
    <source>
        <dbReference type="ARBA" id="ARBA00005819"/>
    </source>
</evidence>
<reference evidence="10" key="1">
    <citation type="journal article" date="2020" name="Stud. Mycol.">
        <title>101 Dothideomycetes genomes: a test case for predicting lifestyles and emergence of pathogens.</title>
        <authorList>
            <person name="Haridas S."/>
            <person name="Albert R."/>
            <person name="Binder M."/>
            <person name="Bloem J."/>
            <person name="Labutti K."/>
            <person name="Salamov A."/>
            <person name="Andreopoulos B."/>
            <person name="Baker S."/>
            <person name="Barry K."/>
            <person name="Bills G."/>
            <person name="Bluhm B."/>
            <person name="Cannon C."/>
            <person name="Castanera R."/>
            <person name="Culley D."/>
            <person name="Daum C."/>
            <person name="Ezra D."/>
            <person name="Gonzalez J."/>
            <person name="Henrissat B."/>
            <person name="Kuo A."/>
            <person name="Liang C."/>
            <person name="Lipzen A."/>
            <person name="Lutzoni F."/>
            <person name="Magnuson J."/>
            <person name="Mondo S."/>
            <person name="Nolan M."/>
            <person name="Ohm R."/>
            <person name="Pangilinan J."/>
            <person name="Park H.-J."/>
            <person name="Ramirez L."/>
            <person name="Alfaro M."/>
            <person name="Sun H."/>
            <person name="Tritt A."/>
            <person name="Yoshinaga Y."/>
            <person name="Zwiers L.-H."/>
            <person name="Turgeon B."/>
            <person name="Goodwin S."/>
            <person name="Spatafora J."/>
            <person name="Crous P."/>
            <person name="Grigoriev I."/>
        </authorList>
    </citation>
    <scope>NUCLEOTIDE SEQUENCE</scope>
    <source>
        <strain evidence="10">CBS 260.36</strain>
    </source>
</reference>
<dbReference type="EMBL" id="ML996086">
    <property type="protein sequence ID" value="KAF2152512.1"/>
    <property type="molecule type" value="Genomic_DNA"/>
</dbReference>
<keyword evidence="11" id="KW-1185">Reference proteome</keyword>
<comment type="similarity">
    <text evidence="2">Belongs to the ESF2/ABP1 family.</text>
</comment>
<dbReference type="OrthoDB" id="287393at2759"/>
<proteinExistence type="inferred from homology"/>
<dbReference type="Gene3D" id="3.30.70.330">
    <property type="match status" value="1"/>
</dbReference>
<keyword evidence="4" id="KW-0539">Nucleus</keyword>
<evidence type="ECO:0000313" key="11">
    <source>
        <dbReference type="Proteomes" id="UP000799439"/>
    </source>
</evidence>
<feature type="region of interest" description="Disordered" evidence="8">
    <location>
        <begin position="287"/>
        <end position="362"/>
    </location>
</feature>
<dbReference type="CDD" id="cd12263">
    <property type="entry name" value="RRM_ABT1_like"/>
    <property type="match status" value="1"/>
</dbReference>
<feature type="compositionally biased region" description="Polar residues" evidence="8">
    <location>
        <begin position="347"/>
        <end position="362"/>
    </location>
</feature>
<feature type="domain" description="RRM" evidence="9">
    <location>
        <begin position="150"/>
        <end position="232"/>
    </location>
</feature>
<feature type="compositionally biased region" description="Basic residues" evidence="8">
    <location>
        <begin position="331"/>
        <end position="342"/>
    </location>
</feature>
<dbReference type="InterPro" id="IPR035979">
    <property type="entry name" value="RBD_domain_sf"/>
</dbReference>
<dbReference type="GO" id="GO:0005730">
    <property type="term" value="C:nucleolus"/>
    <property type="evidence" value="ECO:0007669"/>
    <property type="project" value="UniProtKB-SubCell"/>
</dbReference>
<evidence type="ECO:0000256" key="5">
    <source>
        <dbReference type="ARBA" id="ARBA00025024"/>
    </source>
</evidence>
<dbReference type="GO" id="GO:0000480">
    <property type="term" value="P:endonucleolytic cleavage in 5'-ETS of tricistronic rRNA transcript (SSU-rRNA, 5.8S rRNA, LSU-rRNA)"/>
    <property type="evidence" value="ECO:0007669"/>
    <property type="project" value="TreeGrafter"/>
</dbReference>
<sequence>MSARKRNQWLEADDEDEDFYSADEGADEERSKTQLKSRSIKRRRIDDDLSDGSDDAFSDDEDFDKSRSLGVRITEQFFTPNAKLNSPGFKDDRFAQFQHGIQDEDEADDYEHTQSPLGLSKPILPQEDHSEPAISQSQLKAKAKAKKKSGVIYISRIPPFMKPQTLRTYLSPYGEIGKLFLTPEDAATYQRRKRSGGNKKHSYVDGWVEFLSKKDAKTVAETLNGNIMGGKKGNYYHDDIWNLKYLKGFKWDDLTEQIARENKEREARLRAEITKAKRENEGFVRDIERGKMLDTMESKKKGRSGRDGDSSEGATGKVLVRSGDISERPARQFKQKSAKAKRKDQDLPSQQQQASANVLSKM</sequence>
<feature type="compositionally biased region" description="Acidic residues" evidence="8">
    <location>
        <begin position="48"/>
        <end position="63"/>
    </location>
</feature>
<evidence type="ECO:0000259" key="9">
    <source>
        <dbReference type="PROSITE" id="PS50102"/>
    </source>
</evidence>
<comment type="function">
    <text evidence="5">Involved in the small subunit (SSU) processome assembly and function, and in the 18S rRNA synthesis. Required for the early cleavages at sites A0, A1 and A2.</text>
</comment>
<name>A0A9P4IZ24_9PEZI</name>
<comment type="caution">
    <text evidence="10">The sequence shown here is derived from an EMBL/GenBank/DDBJ whole genome shotgun (WGS) entry which is preliminary data.</text>
</comment>
<keyword evidence="3 7" id="KW-0694">RNA-binding</keyword>
<dbReference type="SUPFAM" id="SSF54928">
    <property type="entry name" value="RNA-binding domain, RBD"/>
    <property type="match status" value="1"/>
</dbReference>
<evidence type="ECO:0000256" key="6">
    <source>
        <dbReference type="ARBA" id="ARBA00032634"/>
    </source>
</evidence>
<feature type="region of interest" description="Disordered" evidence="8">
    <location>
        <begin position="1"/>
        <end position="65"/>
    </location>
</feature>
<dbReference type="PANTHER" id="PTHR12311">
    <property type="entry name" value="ACTIVATOR OF BASAL TRANSCRIPTION 1"/>
    <property type="match status" value="1"/>
</dbReference>
<gene>
    <name evidence="10" type="ORF">K461DRAFT_278743</name>
</gene>
<feature type="region of interest" description="Disordered" evidence="8">
    <location>
        <begin position="106"/>
        <end position="127"/>
    </location>
</feature>
<dbReference type="PROSITE" id="PS50102">
    <property type="entry name" value="RRM"/>
    <property type="match status" value="1"/>
</dbReference>
<evidence type="ECO:0000256" key="8">
    <source>
        <dbReference type="SAM" id="MobiDB-lite"/>
    </source>
</evidence>
<dbReference type="InterPro" id="IPR034353">
    <property type="entry name" value="ABT1/ESF2_RRM"/>
</dbReference>
<feature type="compositionally biased region" description="Acidic residues" evidence="8">
    <location>
        <begin position="11"/>
        <end position="27"/>
    </location>
</feature>
<dbReference type="GO" id="GO:0000447">
    <property type="term" value="P:endonucleolytic cleavage in ITS1 to separate SSU-rRNA from 5.8S rRNA and LSU-rRNA from tricistronic rRNA transcript (SSU-rRNA, 5.8S rRNA, LSU-rRNA)"/>
    <property type="evidence" value="ECO:0007669"/>
    <property type="project" value="TreeGrafter"/>
</dbReference>
<evidence type="ECO:0000256" key="1">
    <source>
        <dbReference type="ARBA" id="ARBA00004604"/>
    </source>
</evidence>
<dbReference type="InterPro" id="IPR000504">
    <property type="entry name" value="RRM_dom"/>
</dbReference>
<evidence type="ECO:0000313" key="10">
    <source>
        <dbReference type="EMBL" id="KAF2152512.1"/>
    </source>
</evidence>
<dbReference type="GO" id="GO:0034462">
    <property type="term" value="P:small-subunit processome assembly"/>
    <property type="evidence" value="ECO:0007669"/>
    <property type="project" value="TreeGrafter"/>
</dbReference>
<dbReference type="InterPro" id="IPR012677">
    <property type="entry name" value="Nucleotide-bd_a/b_plait_sf"/>
</dbReference>
<feature type="compositionally biased region" description="Basic and acidic residues" evidence="8">
    <location>
        <begin position="287"/>
        <end position="309"/>
    </location>
</feature>
<dbReference type="AlphaFoldDB" id="A0A9P4IZ24"/>
<dbReference type="GO" id="GO:0000472">
    <property type="term" value="P:endonucleolytic cleavage to generate mature 5'-end of SSU-rRNA from (SSU-rRNA, 5.8S rRNA, LSU-rRNA)"/>
    <property type="evidence" value="ECO:0007669"/>
    <property type="project" value="TreeGrafter"/>
</dbReference>
<dbReference type="GO" id="GO:0003723">
    <property type="term" value="F:RNA binding"/>
    <property type="evidence" value="ECO:0007669"/>
    <property type="project" value="UniProtKB-UniRule"/>
</dbReference>
<dbReference type="PANTHER" id="PTHR12311:SF7">
    <property type="entry name" value="ACTIVATOR OF BASAL TRANSCRIPTION 1"/>
    <property type="match status" value="1"/>
</dbReference>